<proteinExistence type="predicted"/>
<protein>
    <submittedName>
        <fullName evidence="1">Uncharacterized protein</fullName>
    </submittedName>
</protein>
<dbReference type="Proteomes" id="UP001609376">
    <property type="component" value="Unassembled WGS sequence"/>
</dbReference>
<dbReference type="EMBL" id="JBIMPR010000003">
    <property type="protein sequence ID" value="MFH5773567.1"/>
    <property type="molecule type" value="Genomic_DNA"/>
</dbReference>
<organism evidence="1 2">
    <name type="scientific">Paracoccus broussonetiae subsp. drimophilus</name>
    <dbReference type="NCBI Taxonomy" id="3373869"/>
    <lineage>
        <taxon>Bacteria</taxon>
        <taxon>Pseudomonadati</taxon>
        <taxon>Pseudomonadota</taxon>
        <taxon>Alphaproteobacteria</taxon>
        <taxon>Rhodobacterales</taxon>
        <taxon>Paracoccaceae</taxon>
        <taxon>Paracoccus</taxon>
        <taxon>Paracoccus broussonetiae</taxon>
    </lineage>
</organism>
<keyword evidence="2" id="KW-1185">Reference proteome</keyword>
<dbReference type="Gene3D" id="3.30.1330.70">
    <property type="entry name" value="Holliday junction resolvase RusA"/>
    <property type="match status" value="1"/>
</dbReference>
<sequence>MKLPRLVLPWAKTSELSANSRLHWRVRHGKVKAQKRTADALAREARWHMARIPADAVVKIHLTYCPPSVGGTPDDDNVISAQKGALDALATVLGVNDRQFRIQAPSRGERCKAGAVIIDAEVCA</sequence>
<evidence type="ECO:0000313" key="2">
    <source>
        <dbReference type="Proteomes" id="UP001609376"/>
    </source>
</evidence>
<gene>
    <name evidence="1" type="ORF">ACHFJ0_04890</name>
</gene>
<dbReference type="SUPFAM" id="SSF103084">
    <property type="entry name" value="Holliday junction resolvase RusA"/>
    <property type="match status" value="1"/>
</dbReference>
<dbReference type="RefSeq" id="WP_395132423.1">
    <property type="nucleotide sequence ID" value="NZ_JBIMPR010000003.1"/>
</dbReference>
<accession>A0ABW7LKT8</accession>
<name>A0ABW7LKT8_9RHOB</name>
<comment type="caution">
    <text evidence="1">The sequence shown here is derived from an EMBL/GenBank/DDBJ whole genome shotgun (WGS) entry which is preliminary data.</text>
</comment>
<reference evidence="1 2" key="1">
    <citation type="submission" date="2024-10" db="EMBL/GenBank/DDBJ databases">
        <title>Paracoccus drimophilus sp. nov., a novel bacterium from corn roots in Hunan.</title>
        <authorList>
            <person name="Li X."/>
        </authorList>
    </citation>
    <scope>NUCLEOTIDE SEQUENCE [LARGE SCALE GENOMIC DNA]</scope>
    <source>
        <strain evidence="1 2">NGMCC 1.201697</strain>
    </source>
</reference>
<dbReference type="InterPro" id="IPR036614">
    <property type="entry name" value="RusA-like_sf"/>
</dbReference>
<evidence type="ECO:0000313" key="1">
    <source>
        <dbReference type="EMBL" id="MFH5773567.1"/>
    </source>
</evidence>